<keyword evidence="2" id="KW-1185">Reference proteome</keyword>
<evidence type="ECO:0000313" key="2">
    <source>
        <dbReference type="Proteomes" id="UP000076858"/>
    </source>
</evidence>
<name>A0A164VXF7_9CRUS</name>
<dbReference type="EMBL" id="LRGB01001361">
    <property type="protein sequence ID" value="KZS12755.1"/>
    <property type="molecule type" value="Genomic_DNA"/>
</dbReference>
<comment type="caution">
    <text evidence="1">The sequence shown here is derived from an EMBL/GenBank/DDBJ whole genome shotgun (WGS) entry which is preliminary data.</text>
</comment>
<gene>
    <name evidence="1" type="ORF">APZ42_022912</name>
</gene>
<dbReference type="AlphaFoldDB" id="A0A164VXF7"/>
<protein>
    <submittedName>
        <fullName evidence="1">Uncharacterized protein</fullName>
    </submittedName>
</protein>
<evidence type="ECO:0000313" key="1">
    <source>
        <dbReference type="EMBL" id="KZS12755.1"/>
    </source>
</evidence>
<dbReference type="Proteomes" id="UP000076858">
    <property type="component" value="Unassembled WGS sequence"/>
</dbReference>
<proteinExistence type="predicted"/>
<accession>A0A164VXF7</accession>
<sequence>MMPLKWKHQVCYAKVTKAGYDCCLHETLLLFCCLHQYYSCCCYCDLAGANSRCIMNSLCDRP</sequence>
<organism evidence="1 2">
    <name type="scientific">Daphnia magna</name>
    <dbReference type="NCBI Taxonomy" id="35525"/>
    <lineage>
        <taxon>Eukaryota</taxon>
        <taxon>Metazoa</taxon>
        <taxon>Ecdysozoa</taxon>
        <taxon>Arthropoda</taxon>
        <taxon>Crustacea</taxon>
        <taxon>Branchiopoda</taxon>
        <taxon>Diplostraca</taxon>
        <taxon>Cladocera</taxon>
        <taxon>Anomopoda</taxon>
        <taxon>Daphniidae</taxon>
        <taxon>Daphnia</taxon>
    </lineage>
</organism>
<reference evidence="1 2" key="1">
    <citation type="submission" date="2016-03" db="EMBL/GenBank/DDBJ databases">
        <title>EvidentialGene: Evidence-directed Construction of Genes on Genomes.</title>
        <authorList>
            <person name="Gilbert D.G."/>
            <person name="Choi J.-H."/>
            <person name="Mockaitis K."/>
            <person name="Colbourne J."/>
            <person name="Pfrender M."/>
        </authorList>
    </citation>
    <scope>NUCLEOTIDE SEQUENCE [LARGE SCALE GENOMIC DNA]</scope>
    <source>
        <strain evidence="1 2">Xinb3</strain>
        <tissue evidence="1">Complete organism</tissue>
    </source>
</reference>